<dbReference type="Pfam" id="PF01850">
    <property type="entry name" value="PIN"/>
    <property type="match status" value="1"/>
</dbReference>
<dbReference type="EMBL" id="JSZA02000037">
    <property type="protein sequence ID" value="KHD05377.1"/>
    <property type="molecule type" value="Genomic_DNA"/>
</dbReference>
<feature type="domain" description="PIN" evidence="8">
    <location>
        <begin position="5"/>
        <end position="125"/>
    </location>
</feature>
<evidence type="ECO:0000256" key="2">
    <source>
        <dbReference type="ARBA" id="ARBA00022649"/>
    </source>
</evidence>
<keyword evidence="2" id="KW-1277">Toxin-antitoxin system</keyword>
<name>A0A0A6P4M1_9GAMM</name>
<dbReference type="Gene3D" id="3.40.50.1010">
    <property type="entry name" value="5'-nuclease"/>
    <property type="match status" value="1"/>
</dbReference>
<dbReference type="GO" id="GO:0004518">
    <property type="term" value="F:nuclease activity"/>
    <property type="evidence" value="ECO:0007669"/>
    <property type="project" value="UniProtKB-KW"/>
</dbReference>
<proteinExistence type="inferred from homology"/>
<sequence>MWLWDSNILRHFGEKHPILFLYLEQIAWSDIALPSVVVAEALRGRCEFAIKASPEQAPLAHQRLLQTQQLLSQFNVIVFDEKCAEALAKLRQKHKAHKQYADMMIAAMALAGNHIVVTRNVKHFERLLPKNQIANWIDDKPQ</sequence>
<comment type="caution">
    <text evidence="9">The sequence shown here is derived from an EMBL/GenBank/DDBJ whole genome shotgun (WGS) entry which is preliminary data.</text>
</comment>
<keyword evidence="10" id="KW-1185">Reference proteome</keyword>
<evidence type="ECO:0000256" key="7">
    <source>
        <dbReference type="ARBA" id="ARBA00038093"/>
    </source>
</evidence>
<dbReference type="InterPro" id="IPR050556">
    <property type="entry name" value="Type_II_TA_system_RNase"/>
</dbReference>
<evidence type="ECO:0000313" key="10">
    <source>
        <dbReference type="Proteomes" id="UP000030428"/>
    </source>
</evidence>
<evidence type="ECO:0000256" key="5">
    <source>
        <dbReference type="ARBA" id="ARBA00022801"/>
    </source>
</evidence>
<keyword evidence="6" id="KW-0460">Magnesium</keyword>
<dbReference type="SUPFAM" id="SSF88723">
    <property type="entry name" value="PIN domain-like"/>
    <property type="match status" value="1"/>
</dbReference>
<dbReference type="InterPro" id="IPR002716">
    <property type="entry name" value="PIN_dom"/>
</dbReference>
<dbReference type="Proteomes" id="UP000030428">
    <property type="component" value="Unassembled WGS sequence"/>
</dbReference>
<dbReference type="PANTHER" id="PTHR33653">
    <property type="entry name" value="RIBONUCLEASE VAPC2"/>
    <property type="match status" value="1"/>
</dbReference>
<evidence type="ECO:0000259" key="8">
    <source>
        <dbReference type="Pfam" id="PF01850"/>
    </source>
</evidence>
<protein>
    <recommendedName>
        <fullName evidence="8">PIN domain-containing protein</fullName>
    </recommendedName>
</protein>
<gene>
    <name evidence="9" type="ORF">PN36_11925</name>
</gene>
<evidence type="ECO:0000256" key="4">
    <source>
        <dbReference type="ARBA" id="ARBA00022723"/>
    </source>
</evidence>
<reference evidence="9 10" key="1">
    <citation type="journal article" date="2016" name="Front. Microbiol.">
        <title>Single-Cell (Meta-)Genomics of a Dimorphic Candidatus Thiomargarita nelsonii Reveals Genomic Plasticity.</title>
        <authorList>
            <person name="Flood B.E."/>
            <person name="Fliss P."/>
            <person name="Jones D.S."/>
            <person name="Dick G.J."/>
            <person name="Jain S."/>
            <person name="Kaster A.K."/>
            <person name="Winkel M."/>
            <person name="Mussmann M."/>
            <person name="Bailey J."/>
        </authorList>
    </citation>
    <scope>NUCLEOTIDE SEQUENCE [LARGE SCALE GENOMIC DNA]</scope>
    <source>
        <strain evidence="9">Hydrate Ridge</strain>
    </source>
</reference>
<comment type="similarity">
    <text evidence="7">Belongs to the PINc/VapC protein family.</text>
</comment>
<keyword evidence="5" id="KW-0378">Hydrolase</keyword>
<evidence type="ECO:0000256" key="1">
    <source>
        <dbReference type="ARBA" id="ARBA00001946"/>
    </source>
</evidence>
<evidence type="ECO:0000256" key="3">
    <source>
        <dbReference type="ARBA" id="ARBA00022722"/>
    </source>
</evidence>
<dbReference type="AlphaFoldDB" id="A0A0A6P4M1"/>
<dbReference type="InterPro" id="IPR029060">
    <property type="entry name" value="PIN-like_dom_sf"/>
</dbReference>
<dbReference type="GO" id="GO:0046872">
    <property type="term" value="F:metal ion binding"/>
    <property type="evidence" value="ECO:0007669"/>
    <property type="project" value="UniProtKB-KW"/>
</dbReference>
<comment type="cofactor">
    <cofactor evidence="1">
        <name>Mg(2+)</name>
        <dbReference type="ChEBI" id="CHEBI:18420"/>
    </cofactor>
</comment>
<keyword evidence="3" id="KW-0540">Nuclease</keyword>
<dbReference type="PANTHER" id="PTHR33653:SF1">
    <property type="entry name" value="RIBONUCLEASE VAPC2"/>
    <property type="match status" value="1"/>
</dbReference>
<dbReference type="GO" id="GO:0016787">
    <property type="term" value="F:hydrolase activity"/>
    <property type="evidence" value="ECO:0007669"/>
    <property type="project" value="UniProtKB-KW"/>
</dbReference>
<keyword evidence="4" id="KW-0479">Metal-binding</keyword>
<organism evidence="9 10">
    <name type="scientific">Candidatus Thiomargarita nelsonii</name>
    <dbReference type="NCBI Taxonomy" id="1003181"/>
    <lineage>
        <taxon>Bacteria</taxon>
        <taxon>Pseudomonadati</taxon>
        <taxon>Pseudomonadota</taxon>
        <taxon>Gammaproteobacteria</taxon>
        <taxon>Thiotrichales</taxon>
        <taxon>Thiotrichaceae</taxon>
        <taxon>Thiomargarita</taxon>
    </lineage>
</organism>
<evidence type="ECO:0000256" key="6">
    <source>
        <dbReference type="ARBA" id="ARBA00022842"/>
    </source>
</evidence>
<dbReference type="CDD" id="cd09881">
    <property type="entry name" value="PIN_VapC4-5_FitB-like"/>
    <property type="match status" value="1"/>
</dbReference>
<accession>A0A0A6P4M1</accession>
<evidence type="ECO:0000313" key="9">
    <source>
        <dbReference type="EMBL" id="KHD05377.1"/>
    </source>
</evidence>